<dbReference type="InterPro" id="IPR013651">
    <property type="entry name" value="ATP-grasp_RimK-type"/>
</dbReference>
<dbReference type="GO" id="GO:0018169">
    <property type="term" value="F:ribosomal S6-glutamic acid ligase activity"/>
    <property type="evidence" value="ECO:0007669"/>
    <property type="project" value="TreeGrafter"/>
</dbReference>
<dbReference type="SUPFAM" id="SSF56059">
    <property type="entry name" value="Glutathione synthetase ATP-binding domain-like"/>
    <property type="match status" value="1"/>
</dbReference>
<dbReference type="PANTHER" id="PTHR21621">
    <property type="entry name" value="RIBOSOMAL PROTEIN S6 MODIFICATION PROTEIN"/>
    <property type="match status" value="1"/>
</dbReference>
<dbReference type="Gene3D" id="3.30.1490.20">
    <property type="entry name" value="ATP-grasp fold, A domain"/>
    <property type="match status" value="1"/>
</dbReference>
<keyword evidence="2" id="KW-0547">Nucleotide-binding</keyword>
<reference evidence="4 5" key="1">
    <citation type="submission" date="2015-11" db="EMBL/GenBank/DDBJ databases">
        <title>Genomic analysis of 38 Legionella species identifies large and diverse effector repertoires.</title>
        <authorList>
            <person name="Burstein D."/>
            <person name="Amaro F."/>
            <person name="Zusman T."/>
            <person name="Lifshitz Z."/>
            <person name="Cohen O."/>
            <person name="Gilbert J.A."/>
            <person name="Pupko T."/>
            <person name="Shuman H.A."/>
            <person name="Segal G."/>
        </authorList>
    </citation>
    <scope>NUCLEOTIDE SEQUENCE [LARGE SCALE GENOMIC DNA]</scope>
    <source>
        <strain evidence="4 5">Oak Ridge-10</strain>
    </source>
</reference>
<dbReference type="InterPro" id="IPR013815">
    <property type="entry name" value="ATP_grasp_subdomain_1"/>
</dbReference>
<dbReference type="GO" id="GO:0046872">
    <property type="term" value="F:metal ion binding"/>
    <property type="evidence" value="ECO:0007669"/>
    <property type="project" value="InterPro"/>
</dbReference>
<dbReference type="GO" id="GO:0005524">
    <property type="term" value="F:ATP binding"/>
    <property type="evidence" value="ECO:0007669"/>
    <property type="project" value="UniProtKB-UniRule"/>
</dbReference>
<dbReference type="PATRIC" id="fig|29423.5.peg.569"/>
<dbReference type="Gene3D" id="3.30.470.20">
    <property type="entry name" value="ATP-grasp fold, B domain"/>
    <property type="match status" value="1"/>
</dbReference>
<protein>
    <submittedName>
        <fullName evidence="4">Ribosomal protein S6 modification protein</fullName>
    </submittedName>
</protein>
<keyword evidence="2" id="KW-0067">ATP-binding</keyword>
<evidence type="ECO:0000256" key="1">
    <source>
        <dbReference type="ARBA" id="ARBA00023211"/>
    </source>
</evidence>
<gene>
    <name evidence="4" type="ORF">Loak_0548</name>
</gene>
<dbReference type="Pfam" id="PF08443">
    <property type="entry name" value="RimK"/>
    <property type="match status" value="1"/>
</dbReference>
<evidence type="ECO:0000259" key="3">
    <source>
        <dbReference type="PROSITE" id="PS50975"/>
    </source>
</evidence>
<organism evidence="4 5">
    <name type="scientific">Legionella oakridgensis</name>
    <dbReference type="NCBI Taxonomy" id="29423"/>
    <lineage>
        <taxon>Bacteria</taxon>
        <taxon>Pseudomonadati</taxon>
        <taxon>Pseudomonadota</taxon>
        <taxon>Gammaproteobacteria</taxon>
        <taxon>Legionellales</taxon>
        <taxon>Legionellaceae</taxon>
        <taxon>Legionella</taxon>
    </lineage>
</organism>
<evidence type="ECO:0000256" key="2">
    <source>
        <dbReference type="PROSITE-ProRule" id="PRU00409"/>
    </source>
</evidence>
<dbReference type="PANTHER" id="PTHR21621:SF0">
    <property type="entry name" value="BETA-CITRYLGLUTAMATE SYNTHASE B-RELATED"/>
    <property type="match status" value="1"/>
</dbReference>
<dbReference type="InterPro" id="IPR011761">
    <property type="entry name" value="ATP-grasp"/>
</dbReference>
<comment type="caution">
    <text evidence="4">The sequence shown here is derived from an EMBL/GenBank/DDBJ whole genome shotgun (WGS) entry which is preliminary data.</text>
</comment>
<keyword evidence="1" id="KW-0464">Manganese</keyword>
<evidence type="ECO:0000313" key="5">
    <source>
        <dbReference type="Proteomes" id="UP000054858"/>
    </source>
</evidence>
<feature type="domain" description="ATP-grasp" evidence="3">
    <location>
        <begin position="286"/>
        <end position="473"/>
    </location>
</feature>
<dbReference type="GO" id="GO:0005737">
    <property type="term" value="C:cytoplasm"/>
    <property type="evidence" value="ECO:0007669"/>
    <property type="project" value="TreeGrafter"/>
</dbReference>
<dbReference type="AlphaFoldDB" id="A0A0W0XGG8"/>
<proteinExistence type="predicted"/>
<dbReference type="EMBL" id="LNYP01000007">
    <property type="protein sequence ID" value="KTD43572.1"/>
    <property type="molecule type" value="Genomic_DNA"/>
</dbReference>
<dbReference type="Pfam" id="PF14401">
    <property type="entry name" value="RLAN"/>
    <property type="match status" value="1"/>
</dbReference>
<dbReference type="RefSeq" id="WP_035892963.1">
    <property type="nucleotide sequence ID" value="NZ_LCUA01000021.1"/>
</dbReference>
<dbReference type="PROSITE" id="PS50975">
    <property type="entry name" value="ATP_GRASP"/>
    <property type="match status" value="1"/>
</dbReference>
<name>A0A0W0XGG8_9GAMM</name>
<evidence type="ECO:0000313" key="4">
    <source>
        <dbReference type="EMBL" id="KTD43572.1"/>
    </source>
</evidence>
<accession>A0A0W0XGG8</accession>
<sequence length="483" mass="55682">MQTVLITDDPQSWSFLSSLAPIIQASDYLSNDSYHQTQTMRIINLCRSYDYQTIGYYVSLLAQARDHKAIPSALNIQDVLSTSLTKQISLDIDEEIQHSLHDIKGEEFVLSLYFGQNIAKRHANLAKKLHGLFPLPLIRFTLEKKKQWYIKKVTALSLSDIPDHHYDFMKQAAETYFTKKRFYQWRKKPRFHDLAILTDPNEPNAPSNKKAIEAFISTGESLGLNVDLIDKNDSKFIAEYDALFIRATTAVDHYTYRFARRAAQENLVVIDDPQSIVKCTNKVYLAELMRSHQVLTPETLFISKYDQSLPAIEFPCVLKKPDSAFSHGVIKLDDCKSLQKSLAQFFKTSDLILLQPFIPTEFDWRIGVLDNKPLFACRYYMAKGHWQIYNWDSKKEFEGEFDTVPLHEVPESVIKTALKATRLIGDGLYGVDIKSLDDKNYVIEVNDNPNIDQGVEDQVLGENLYQQIMSVFLQRIRRKHGYV</sequence>
<dbReference type="Proteomes" id="UP000054858">
    <property type="component" value="Unassembled WGS sequence"/>
</dbReference>
<dbReference type="InterPro" id="IPR025839">
    <property type="entry name" value="RLAN_dom"/>
</dbReference>
<dbReference type="GO" id="GO:0009432">
    <property type="term" value="P:SOS response"/>
    <property type="evidence" value="ECO:0007669"/>
    <property type="project" value="TreeGrafter"/>
</dbReference>